<dbReference type="Pfam" id="PF00881">
    <property type="entry name" value="Nitroreductase"/>
    <property type="match status" value="1"/>
</dbReference>
<evidence type="ECO:0000259" key="1">
    <source>
        <dbReference type="Pfam" id="PF00881"/>
    </source>
</evidence>
<accession>A0ABT8S5M7</accession>
<protein>
    <submittedName>
        <fullName evidence="2">Nitroreductase family protein</fullName>
    </submittedName>
</protein>
<dbReference type="Gene3D" id="3.40.109.10">
    <property type="entry name" value="NADH Oxidase"/>
    <property type="match status" value="1"/>
</dbReference>
<evidence type="ECO:0000313" key="3">
    <source>
        <dbReference type="Proteomes" id="UP001169027"/>
    </source>
</evidence>
<comment type="caution">
    <text evidence="2">The sequence shown here is derived from an EMBL/GenBank/DDBJ whole genome shotgun (WGS) entry which is preliminary data.</text>
</comment>
<sequence length="108" mass="11473">MRVERRALPLRHPGFQAAAARSQLVEDILEDAATAPSGANIQPWRVCVVGGSAKDELADAMLAASRAGSVPAPAHFPDPLPKVLRGRLQDFGARYYASLGIDRNDAPA</sequence>
<evidence type="ECO:0000313" key="2">
    <source>
        <dbReference type="EMBL" id="MDO1534110.1"/>
    </source>
</evidence>
<proteinExistence type="predicted"/>
<dbReference type="EMBL" id="JAUKVY010000012">
    <property type="protein sequence ID" value="MDO1534110.1"/>
    <property type="molecule type" value="Genomic_DNA"/>
</dbReference>
<dbReference type="SUPFAM" id="SSF55469">
    <property type="entry name" value="FMN-dependent nitroreductase-like"/>
    <property type="match status" value="1"/>
</dbReference>
<keyword evidence="3" id="KW-1185">Reference proteome</keyword>
<dbReference type="RefSeq" id="WP_301811371.1">
    <property type="nucleotide sequence ID" value="NZ_JAUJZH010000012.1"/>
</dbReference>
<dbReference type="InterPro" id="IPR029479">
    <property type="entry name" value="Nitroreductase"/>
</dbReference>
<dbReference type="Proteomes" id="UP001169027">
    <property type="component" value="Unassembled WGS sequence"/>
</dbReference>
<dbReference type="InterPro" id="IPR000415">
    <property type="entry name" value="Nitroreductase-like"/>
</dbReference>
<organism evidence="2 3">
    <name type="scientific">Variovorax ginsengisoli</name>
    <dbReference type="NCBI Taxonomy" id="363844"/>
    <lineage>
        <taxon>Bacteria</taxon>
        <taxon>Pseudomonadati</taxon>
        <taxon>Pseudomonadota</taxon>
        <taxon>Betaproteobacteria</taxon>
        <taxon>Burkholderiales</taxon>
        <taxon>Comamonadaceae</taxon>
        <taxon>Variovorax</taxon>
    </lineage>
</organism>
<feature type="domain" description="Nitroreductase" evidence="1">
    <location>
        <begin position="23"/>
        <end position="72"/>
    </location>
</feature>
<gene>
    <name evidence="2" type="ORF">Q2T77_17635</name>
</gene>
<name>A0ABT8S5M7_9BURK</name>
<reference evidence="2" key="1">
    <citation type="submission" date="2023-06" db="EMBL/GenBank/DDBJ databases">
        <authorList>
            <person name="Jiang Y."/>
            <person name="Liu Q."/>
        </authorList>
    </citation>
    <scope>NUCLEOTIDE SEQUENCE</scope>
    <source>
        <strain evidence="2">CGMCC 1.12090</strain>
    </source>
</reference>